<reference evidence="2" key="1">
    <citation type="submission" date="2018-09" db="EMBL/GenBank/DDBJ databases">
        <title>Paracoccus onubensis nov. sp. a moderate halophilic bacterium isolated from Gruta de las Maravillas (Aracena, Spain).</title>
        <authorList>
            <person name="Jurado V."/>
            <person name="Gutierrez-Patricio S."/>
            <person name="Gonzalez-Pimentel J.L."/>
            <person name="Miller A.Z."/>
            <person name="Laiz L."/>
            <person name="Saiz-Jimenez C."/>
        </authorList>
    </citation>
    <scope>NUCLEOTIDE SEQUENCE [LARGE SCALE GENOMIC DNA]</scope>
    <source>
        <strain evidence="2">DSM 26381</strain>
    </source>
</reference>
<dbReference type="RefSeq" id="WP_119897723.1">
    <property type="nucleotide sequence ID" value="NZ_QNRC01000001.1"/>
</dbReference>
<keyword evidence="2" id="KW-1185">Reference proteome</keyword>
<accession>A0A419A7U3</accession>
<gene>
    <name evidence="1" type="ORF">D3P05_08370</name>
</gene>
<evidence type="ECO:0000313" key="1">
    <source>
        <dbReference type="EMBL" id="RJL17979.1"/>
    </source>
</evidence>
<dbReference type="AlphaFoldDB" id="A0A419A7U3"/>
<proteinExistence type="predicted"/>
<organism evidence="1 2">
    <name type="scientific">Paracoccus siganidrum</name>
    <dbReference type="NCBI Taxonomy" id="1276757"/>
    <lineage>
        <taxon>Bacteria</taxon>
        <taxon>Pseudomonadati</taxon>
        <taxon>Pseudomonadota</taxon>
        <taxon>Alphaproteobacteria</taxon>
        <taxon>Rhodobacterales</taxon>
        <taxon>Paracoccaceae</taxon>
        <taxon>Paracoccus</taxon>
    </lineage>
</organism>
<protein>
    <submittedName>
        <fullName evidence="1">Uncharacterized protein</fullName>
    </submittedName>
</protein>
<sequence length="69" mass="7475">MSALREHIQTQQNNAAALEAVVGAMLHLIERPDETTRSLCIQMAETAFGLAQGLNHNLDTMALPKGAME</sequence>
<evidence type="ECO:0000313" key="2">
    <source>
        <dbReference type="Proteomes" id="UP000283587"/>
    </source>
</evidence>
<comment type="caution">
    <text evidence="1">The sequence shown here is derived from an EMBL/GenBank/DDBJ whole genome shotgun (WGS) entry which is preliminary data.</text>
</comment>
<name>A0A419A7U3_9RHOB</name>
<dbReference type="EMBL" id="QZEW01000029">
    <property type="protein sequence ID" value="RJL17979.1"/>
    <property type="molecule type" value="Genomic_DNA"/>
</dbReference>
<dbReference type="Proteomes" id="UP000283587">
    <property type="component" value="Unassembled WGS sequence"/>
</dbReference>
<dbReference type="OrthoDB" id="7873813at2"/>